<evidence type="ECO:0000313" key="2">
    <source>
        <dbReference type="Proteomes" id="UP000706151"/>
    </source>
</evidence>
<protein>
    <submittedName>
        <fullName evidence="1">Uncharacterized protein</fullName>
    </submittedName>
</protein>
<dbReference type="Proteomes" id="UP000706151">
    <property type="component" value="Unassembled WGS sequence"/>
</dbReference>
<dbReference type="Gene3D" id="6.10.140.1840">
    <property type="match status" value="1"/>
</dbReference>
<name>A0A935T8P1_9PROT</name>
<reference evidence="1 2" key="1">
    <citation type="submission" date="2020-10" db="EMBL/GenBank/DDBJ databases">
        <title>Connecting structure to function with the recovery of over 1000 high-quality activated sludge metagenome-assembled genomes encoding full-length rRNA genes using long-read sequencing.</title>
        <authorList>
            <person name="Singleton C.M."/>
            <person name="Petriglieri F."/>
            <person name="Kristensen J.M."/>
            <person name="Kirkegaard R.H."/>
            <person name="Michaelsen T.Y."/>
            <person name="Andersen M.H."/>
            <person name="Karst S.M."/>
            <person name="Dueholm M.S."/>
            <person name="Nielsen P.H."/>
            <person name="Albertsen M."/>
        </authorList>
    </citation>
    <scope>NUCLEOTIDE SEQUENCE [LARGE SCALE GENOMIC DNA]</scope>
    <source>
        <strain evidence="1">Fred_18-Q3-R57-64_BAT3C.720</strain>
    </source>
</reference>
<evidence type="ECO:0000313" key="1">
    <source>
        <dbReference type="EMBL" id="MBK7953319.1"/>
    </source>
</evidence>
<sequence>MAALDLDRSGKKIARRVFNAALQRELVQVMAEFKRRAADASDPDDMWSVQEYLADARRQIDTKYDFRYSQLLIVFGRLLRENRIEEGDLTGLSDEKLRYVRSVASL</sequence>
<proteinExistence type="predicted"/>
<accession>A0A935T8P1</accession>
<gene>
    <name evidence="1" type="ORF">IPK02_04760</name>
</gene>
<comment type="caution">
    <text evidence="1">The sequence shown here is derived from an EMBL/GenBank/DDBJ whole genome shotgun (WGS) entry which is preliminary data.</text>
</comment>
<organism evidence="1 2">
    <name type="scientific">Candidatus Accumulibacter affinis</name>
    <dbReference type="NCBI Taxonomy" id="2954384"/>
    <lineage>
        <taxon>Bacteria</taxon>
        <taxon>Pseudomonadati</taxon>
        <taxon>Pseudomonadota</taxon>
        <taxon>Betaproteobacteria</taxon>
        <taxon>Candidatus Accumulibacter</taxon>
    </lineage>
</organism>
<dbReference type="InterPro" id="IPR053747">
    <property type="entry name" value="Fluoresc_Recovery_Reg"/>
</dbReference>
<dbReference type="InterPro" id="IPR041601">
    <property type="entry name" value="FRP"/>
</dbReference>
<dbReference type="Pfam" id="PF18032">
    <property type="entry name" value="FRP"/>
    <property type="match status" value="1"/>
</dbReference>
<dbReference type="EMBL" id="JADJOT010000003">
    <property type="protein sequence ID" value="MBK7953319.1"/>
    <property type="molecule type" value="Genomic_DNA"/>
</dbReference>
<dbReference type="AlphaFoldDB" id="A0A935T8P1"/>
<dbReference type="GO" id="GO:0042651">
    <property type="term" value="C:thylakoid membrane"/>
    <property type="evidence" value="ECO:0007669"/>
    <property type="project" value="InterPro"/>
</dbReference>